<dbReference type="EMBL" id="JADNYJ010000220">
    <property type="protein sequence ID" value="KAF8874152.1"/>
    <property type="molecule type" value="Genomic_DNA"/>
</dbReference>
<evidence type="ECO:0000313" key="3">
    <source>
        <dbReference type="Proteomes" id="UP000724874"/>
    </source>
</evidence>
<reference evidence="2" key="1">
    <citation type="submission" date="2020-11" db="EMBL/GenBank/DDBJ databases">
        <authorList>
            <consortium name="DOE Joint Genome Institute"/>
            <person name="Ahrendt S."/>
            <person name="Riley R."/>
            <person name="Andreopoulos W."/>
            <person name="LaButti K."/>
            <person name="Pangilinan J."/>
            <person name="Ruiz-duenas F.J."/>
            <person name="Barrasa J.M."/>
            <person name="Sanchez-Garcia M."/>
            <person name="Camarero S."/>
            <person name="Miyauchi S."/>
            <person name="Serrano A."/>
            <person name="Linde D."/>
            <person name="Babiker R."/>
            <person name="Drula E."/>
            <person name="Ayuso-Fernandez I."/>
            <person name="Pacheco R."/>
            <person name="Padilla G."/>
            <person name="Ferreira P."/>
            <person name="Barriuso J."/>
            <person name="Kellner H."/>
            <person name="Castanera R."/>
            <person name="Alfaro M."/>
            <person name="Ramirez L."/>
            <person name="Pisabarro A.G."/>
            <person name="Kuo A."/>
            <person name="Tritt A."/>
            <person name="Lipzen A."/>
            <person name="He G."/>
            <person name="Yan M."/>
            <person name="Ng V."/>
            <person name="Cullen D."/>
            <person name="Martin F."/>
            <person name="Rosso M.-N."/>
            <person name="Henrissat B."/>
            <person name="Hibbett D."/>
            <person name="Martinez A.T."/>
            <person name="Grigoriev I.V."/>
        </authorList>
    </citation>
    <scope>NUCLEOTIDE SEQUENCE</scope>
    <source>
        <strain evidence="2">AH 44721</strain>
    </source>
</reference>
<evidence type="ECO:0000313" key="2">
    <source>
        <dbReference type="EMBL" id="KAF8874152.1"/>
    </source>
</evidence>
<evidence type="ECO:0000256" key="1">
    <source>
        <dbReference type="SAM" id="MobiDB-lite"/>
    </source>
</evidence>
<accession>A0A9P5TFD5</accession>
<gene>
    <name evidence="2" type="ORF">CPB84DRAFT_1853725</name>
</gene>
<feature type="compositionally biased region" description="Polar residues" evidence="1">
    <location>
        <begin position="8"/>
        <end position="18"/>
    </location>
</feature>
<dbReference type="AlphaFoldDB" id="A0A9P5TFD5"/>
<comment type="caution">
    <text evidence="2">The sequence shown here is derived from an EMBL/GenBank/DDBJ whole genome shotgun (WGS) entry which is preliminary data.</text>
</comment>
<proteinExistence type="predicted"/>
<name>A0A9P5TFD5_GYMJU</name>
<keyword evidence="3" id="KW-1185">Reference proteome</keyword>
<sequence length="319" mass="36271">MVHPDGNLTYNFPTTTVPQPGDPPRNKSPAFNNDDDDDLNQFCIPLLVSVSQVIKGLNLKLSDKGQSTVDHYCMTRDLEERLAIHFALTVSNNDLLQRLTKPENWTLSEDLKKNVSIFVKAFLLSPKVTSYRGNSADLILTTMRDANVSGIPSESDLVPTKELLSTIGSALTTFWNTMKTKIKASTIEKHKLTNVADLAHDLISNTCIPLTLQLLVRLAWLHFYIKRFIDQNKADTWAEVDKALEKIRKRAQTEEELSEFFTNYYTEDKKKYGDPATTKHEIMKPRNIPSWIKTIDNHVKNVQSNVVAEGRTKRKQPDE</sequence>
<protein>
    <submittedName>
        <fullName evidence="2">Uncharacterized protein</fullName>
    </submittedName>
</protein>
<dbReference type="OrthoDB" id="3050604at2759"/>
<organism evidence="2 3">
    <name type="scientific">Gymnopilus junonius</name>
    <name type="common">Spectacular rustgill mushroom</name>
    <name type="synonym">Gymnopilus spectabilis subsp. junonius</name>
    <dbReference type="NCBI Taxonomy" id="109634"/>
    <lineage>
        <taxon>Eukaryota</taxon>
        <taxon>Fungi</taxon>
        <taxon>Dikarya</taxon>
        <taxon>Basidiomycota</taxon>
        <taxon>Agaricomycotina</taxon>
        <taxon>Agaricomycetes</taxon>
        <taxon>Agaricomycetidae</taxon>
        <taxon>Agaricales</taxon>
        <taxon>Agaricineae</taxon>
        <taxon>Hymenogastraceae</taxon>
        <taxon>Gymnopilus</taxon>
    </lineage>
</organism>
<dbReference type="Proteomes" id="UP000724874">
    <property type="component" value="Unassembled WGS sequence"/>
</dbReference>
<feature type="region of interest" description="Disordered" evidence="1">
    <location>
        <begin position="1"/>
        <end position="34"/>
    </location>
</feature>